<dbReference type="PANTHER" id="PTHR31896:SF69">
    <property type="entry name" value="FAMILY REGULATORY PROTEIN, PUTATIVE (AFU_ORTHOLOGUE AFUA_3G14730)-RELATED"/>
    <property type="match status" value="1"/>
</dbReference>
<comment type="pathway">
    <text evidence="1">Secondary metabolite biosynthesis.</text>
</comment>
<proteinExistence type="inferred from homology"/>
<protein>
    <submittedName>
        <fullName evidence="5">Uncharacterized protein</fullName>
    </submittedName>
</protein>
<evidence type="ECO:0000256" key="2">
    <source>
        <dbReference type="ARBA" id="ARBA00009861"/>
    </source>
</evidence>
<dbReference type="AlphaFoldDB" id="A0AAE1LZH8"/>
<evidence type="ECO:0000256" key="4">
    <source>
        <dbReference type="ARBA" id="ARBA00023315"/>
    </source>
</evidence>
<comment type="caution">
    <text evidence="5">The sequence shown here is derived from an EMBL/GenBank/DDBJ whole genome shotgun (WGS) entry which is preliminary data.</text>
</comment>
<reference evidence="5" key="1">
    <citation type="submission" date="2023-11" db="EMBL/GenBank/DDBJ databases">
        <title>The genome sequences of three competitors of mushroom-forming fungi.</title>
        <authorList>
            <person name="Beijen E."/>
            <person name="Ohm R.A."/>
        </authorList>
    </citation>
    <scope>NUCLEOTIDE SEQUENCE</scope>
    <source>
        <strain evidence="5">CBS 100526</strain>
    </source>
</reference>
<sequence length="589" mass="65535">MGFAPIPSLVHPVGNSLYNNPHSVTTDDFPRRQGSVSLQREKLNKHNRSSKGPLSGQMDEATLFFNFVRFLHQQHFAIGKFQLQVSTQPLEMASYLYQLLGMGPKRSAPAIVPTDEIAPLHLFDDTATLRGFTLVWTFKFDEVLDADLLGDSLSRLFQMEGWRKLGGRLRRRPDGSAEIHIPCPFTEERPPLRFTKESFDMRISEHPEASKLPSATDKLTIFPSARNYQSLALGPGAPKCIDDYFYSDHPIYGLHVVNFTDATLVSITFSHCISDLAGLMAVINAWQLVLAGKPEAVPPFKGFFEDTMAGLYKAEPTEKFVLADKQLTGFGLASFGLRFIFESWWNSPIELKLVCIPKKMMDAFVRDARNQVSQSIEASTAGSSPAFISENDIIVALATKTMARNLSPGRPITALQAVDPRSRVKSVFQQDAAYVCNAPAAAFVQYTSQEAVDKTIGELALESRKALLEQLTEEQIKAFAALAYKSMSVTGNPAMFGESNMALLLFSNWSKAAFLQTVDFSPAIVKSAETVRPDGKQGRPVYYHSQSIDTSPFSTNVIVIMGRDLEGNFWLNYPAHYWPALLEQLERYA</sequence>
<dbReference type="EMBL" id="JAWRVG010000025">
    <property type="protein sequence ID" value="KAK4070990.1"/>
    <property type="molecule type" value="Genomic_DNA"/>
</dbReference>
<dbReference type="Proteomes" id="UP001273209">
    <property type="component" value="Unassembled WGS sequence"/>
</dbReference>
<dbReference type="InterPro" id="IPR023213">
    <property type="entry name" value="CAT-like_dom_sf"/>
</dbReference>
<evidence type="ECO:0000256" key="1">
    <source>
        <dbReference type="ARBA" id="ARBA00005179"/>
    </source>
</evidence>
<organism evidence="5 6">
    <name type="scientific">Trichoderma aggressivum f. europaeum</name>
    <dbReference type="NCBI Taxonomy" id="173218"/>
    <lineage>
        <taxon>Eukaryota</taxon>
        <taxon>Fungi</taxon>
        <taxon>Dikarya</taxon>
        <taxon>Ascomycota</taxon>
        <taxon>Pezizomycotina</taxon>
        <taxon>Sordariomycetes</taxon>
        <taxon>Hypocreomycetidae</taxon>
        <taxon>Hypocreales</taxon>
        <taxon>Hypocreaceae</taxon>
        <taxon>Trichoderma</taxon>
    </lineage>
</organism>
<keyword evidence="4" id="KW-0012">Acyltransferase</keyword>
<name>A0AAE1LZH8_9HYPO</name>
<dbReference type="RefSeq" id="XP_062754610.1">
    <property type="nucleotide sequence ID" value="XM_062900972.1"/>
</dbReference>
<evidence type="ECO:0000256" key="3">
    <source>
        <dbReference type="ARBA" id="ARBA00022679"/>
    </source>
</evidence>
<dbReference type="GO" id="GO:0016746">
    <property type="term" value="F:acyltransferase activity"/>
    <property type="evidence" value="ECO:0007669"/>
    <property type="project" value="UniProtKB-KW"/>
</dbReference>
<dbReference type="Gene3D" id="3.30.559.10">
    <property type="entry name" value="Chloramphenicol acetyltransferase-like domain"/>
    <property type="match status" value="2"/>
</dbReference>
<comment type="similarity">
    <text evidence="2">Belongs to the plant acyltransferase family.</text>
</comment>
<evidence type="ECO:0000313" key="6">
    <source>
        <dbReference type="Proteomes" id="UP001273209"/>
    </source>
</evidence>
<dbReference type="GeneID" id="87920877"/>
<dbReference type="PANTHER" id="PTHR31896">
    <property type="entry name" value="FAMILY REGULATORY PROTEIN, PUTATIVE (AFU_ORTHOLOGUE AFUA_3G14730)-RELATED"/>
    <property type="match status" value="1"/>
</dbReference>
<keyword evidence="3" id="KW-0808">Transferase</keyword>
<evidence type="ECO:0000313" key="5">
    <source>
        <dbReference type="EMBL" id="KAK4070990.1"/>
    </source>
</evidence>
<dbReference type="InterPro" id="IPR051283">
    <property type="entry name" value="Sec_Metabolite_Acyltrans"/>
</dbReference>
<keyword evidence="6" id="KW-1185">Reference proteome</keyword>
<gene>
    <name evidence="5" type="ORF">Triagg1_6357</name>
</gene>
<accession>A0AAE1LZH8</accession>